<accession>A0A9Q0GEW5</accession>
<dbReference type="AlphaFoldDB" id="A0A9Q0GEW5"/>
<evidence type="ECO:0000313" key="2">
    <source>
        <dbReference type="EMBL" id="KAJ4848785.1"/>
    </source>
</evidence>
<reference evidence="2" key="1">
    <citation type="submission" date="2022-02" db="EMBL/GenBank/DDBJ databases">
        <authorList>
            <person name="Henning P.M."/>
            <person name="McCubbin A.G."/>
            <person name="Shore J.S."/>
        </authorList>
    </citation>
    <scope>NUCLEOTIDE SEQUENCE</scope>
    <source>
        <strain evidence="2">F60SS</strain>
        <tissue evidence="2">Leaves</tissue>
    </source>
</reference>
<comment type="caution">
    <text evidence="2">The sequence shown here is derived from an EMBL/GenBank/DDBJ whole genome shotgun (WGS) entry which is preliminary data.</text>
</comment>
<feature type="region of interest" description="Disordered" evidence="1">
    <location>
        <begin position="122"/>
        <end position="143"/>
    </location>
</feature>
<name>A0A9Q0GEW5_9ROSI</name>
<evidence type="ECO:0008006" key="4">
    <source>
        <dbReference type="Google" id="ProtNLM"/>
    </source>
</evidence>
<organism evidence="2 3">
    <name type="scientific">Turnera subulata</name>
    <dbReference type="NCBI Taxonomy" id="218843"/>
    <lineage>
        <taxon>Eukaryota</taxon>
        <taxon>Viridiplantae</taxon>
        <taxon>Streptophyta</taxon>
        <taxon>Embryophyta</taxon>
        <taxon>Tracheophyta</taxon>
        <taxon>Spermatophyta</taxon>
        <taxon>Magnoliopsida</taxon>
        <taxon>eudicotyledons</taxon>
        <taxon>Gunneridae</taxon>
        <taxon>Pentapetalae</taxon>
        <taxon>rosids</taxon>
        <taxon>fabids</taxon>
        <taxon>Malpighiales</taxon>
        <taxon>Passifloraceae</taxon>
        <taxon>Turnera</taxon>
    </lineage>
</organism>
<sequence>MAIAQAKAIRQLKELLQEQQEPFILEIYLVERGYMGLGDSSVSPQKPSSCNVDKSRKGLQQHSSLLRAVFKQFISIKHRLRLYTSYHRDKKPDATGQIISSNQKDAGLDSFSSTNSTTVFCSSSDSDAEETSASSGKDHLSSPANIPVSSKLCNTVQQEVATEYSTEDRWITMENNERVLTPVTDIDNMPSHNYVFTTSKGEKALKNCFTLPKEVTEDSILSASLWKILFHSILEKPICSGVTEMQELVHFKSKMVLQKTKQLLFDCVKEIVMTQRRNEVQQQHEYLGSQDMGKLIGDKINSWVKQSGGESNLPMLLELDMVVSTPEWTGGYNTHRMDIALEIGDAILEDVKNETVMDVLVFMSSVRC</sequence>
<evidence type="ECO:0000313" key="3">
    <source>
        <dbReference type="Proteomes" id="UP001141552"/>
    </source>
</evidence>
<dbReference type="Proteomes" id="UP001141552">
    <property type="component" value="Unassembled WGS sequence"/>
</dbReference>
<gene>
    <name evidence="2" type="ORF">Tsubulata_025769</name>
</gene>
<proteinExistence type="predicted"/>
<protein>
    <recommendedName>
        <fullName evidence="4">DUF4378 domain-containing protein</fullName>
    </recommendedName>
</protein>
<keyword evidence="3" id="KW-1185">Reference proteome</keyword>
<dbReference type="EMBL" id="JAKUCV010000799">
    <property type="protein sequence ID" value="KAJ4848785.1"/>
    <property type="molecule type" value="Genomic_DNA"/>
</dbReference>
<dbReference type="OrthoDB" id="691329at2759"/>
<dbReference type="PANTHER" id="PTHR37613:SF4">
    <property type="entry name" value="DUF4378 DOMAIN-CONTAINING PROTEIN"/>
    <property type="match status" value="1"/>
</dbReference>
<reference evidence="2" key="2">
    <citation type="journal article" date="2023" name="Plants (Basel)">
        <title>Annotation of the Turnera subulata (Passifloraceae) Draft Genome Reveals the S-Locus Evolved after the Divergence of Turneroideae from Passifloroideae in a Stepwise Manner.</title>
        <authorList>
            <person name="Henning P.M."/>
            <person name="Roalson E.H."/>
            <person name="Mir W."/>
            <person name="McCubbin A.G."/>
            <person name="Shore J.S."/>
        </authorList>
    </citation>
    <scope>NUCLEOTIDE SEQUENCE</scope>
    <source>
        <strain evidence="2">F60SS</strain>
    </source>
</reference>
<dbReference type="PANTHER" id="PTHR37613">
    <property type="entry name" value="DUF4378 DOMAIN PROTEIN"/>
    <property type="match status" value="1"/>
</dbReference>
<evidence type="ECO:0000256" key="1">
    <source>
        <dbReference type="SAM" id="MobiDB-lite"/>
    </source>
</evidence>